<dbReference type="Pfam" id="PF01343">
    <property type="entry name" value="Peptidase_S49"/>
    <property type="match status" value="2"/>
</dbReference>
<dbReference type="InterPro" id="IPR047217">
    <property type="entry name" value="S49_SppA_67K_type_N"/>
</dbReference>
<dbReference type="Proteomes" id="UP000010472">
    <property type="component" value="Chromosome"/>
</dbReference>
<dbReference type="Gene3D" id="6.20.330.10">
    <property type="match status" value="1"/>
</dbReference>
<feature type="active site" description="Proton donor/acceptor" evidence="8">
    <location>
        <position position="202"/>
    </location>
</feature>
<evidence type="ECO:0000256" key="5">
    <source>
        <dbReference type="ARBA" id="ARBA00022825"/>
    </source>
</evidence>
<keyword evidence="9" id="KW-0812">Transmembrane</keyword>
<evidence type="ECO:0000259" key="10">
    <source>
        <dbReference type="Pfam" id="PF01343"/>
    </source>
</evidence>
<dbReference type="PANTHER" id="PTHR33209">
    <property type="entry name" value="PROTEASE 4"/>
    <property type="match status" value="1"/>
</dbReference>
<dbReference type="KEGG" id="cep:Cri9333_3595"/>
<sequence>MRDFFKQSFASLVGTLAGLFLFCSLGTVGLVVLLIAASSKSDAPIVKDKSVLVFDLSTNITDSKSRGSTSEAISEALSGDDNNSVTLRTVLQALDKASKDKKIVALYLDGSSSETGNETGFATLKEVRQALERFRASGKKIIAYNVDLEKREYYLSSVADTIVINPMGVMELNGLSSQTMFLAGAFQKYGVGIQVLRVGKFKSAVEPYIRTQFSPESKLQTQVLLNDLWSEFIGATAKSRKLNTKELQAIADSQGSLSAQEAKSRRLVDKVAYQDEVVAELKKLTDNTKEEQSFPKISMSSYANAYNKDVDKSSSDNKIAVIYAEGEIVDGEGSSGSIGGDRLAKQMRELRLDEDVKAVVLRVNSPGGSATASDVIQREVRLTQKVKPVIVSMGDVAASGGYWISTYSNRIFAEPNTITGSIGVFGLLLNVQKLAKNNGISWDSVKTSKLAGIETVARPRTPQELAISQRFVNQVYNQFLDKVSESRKLPKPKVAEIAQGRVWSGKQALKLGLVDQLGGLDAAINYAAKQAKLGKDWEIEDYPKSRSFEEQIFKTFLGEESAKQQQTADPLTVELNKLKSELDLLKVMNDPRGIYARLPFNIKID</sequence>
<comment type="similarity">
    <text evidence="2 7">Belongs to the peptidase S49 family.</text>
</comment>
<dbReference type="eggNOG" id="COG0616">
    <property type="taxonomic scope" value="Bacteria"/>
</dbReference>
<gene>
    <name evidence="11" type="ORF">Cri9333_3595</name>
</gene>
<dbReference type="GO" id="GO:0006465">
    <property type="term" value="P:signal peptide processing"/>
    <property type="evidence" value="ECO:0007669"/>
    <property type="project" value="InterPro"/>
</dbReference>
<keyword evidence="4 7" id="KW-0378">Hydrolase</keyword>
<dbReference type="InterPro" id="IPR004634">
    <property type="entry name" value="Pept_S49_pIV"/>
</dbReference>
<feature type="domain" description="Peptidase S49" evidence="10">
    <location>
        <begin position="383"/>
        <end position="533"/>
    </location>
</feature>
<keyword evidence="7" id="KW-1003">Cell membrane</keyword>
<dbReference type="InterPro" id="IPR002142">
    <property type="entry name" value="Peptidase_S49"/>
</dbReference>
<dbReference type="InterPro" id="IPR004635">
    <property type="entry name" value="Pept_S49_SppA"/>
</dbReference>
<comment type="subcellular location">
    <subcellularLocation>
        <location evidence="7">Cell inner membrane</location>
    </subcellularLocation>
    <subcellularLocation>
        <location evidence="1">Membrane</location>
    </subcellularLocation>
</comment>
<keyword evidence="3 7" id="KW-0645">Protease</keyword>
<evidence type="ECO:0000313" key="12">
    <source>
        <dbReference type="Proteomes" id="UP000010472"/>
    </source>
</evidence>
<dbReference type="InterPro" id="IPR047272">
    <property type="entry name" value="S49_SppA_C"/>
</dbReference>
<evidence type="ECO:0000256" key="6">
    <source>
        <dbReference type="ARBA" id="ARBA00023136"/>
    </source>
</evidence>
<dbReference type="EMBL" id="CP003620">
    <property type="protein sequence ID" value="AFZ14418.1"/>
    <property type="molecule type" value="Genomic_DNA"/>
</dbReference>
<keyword evidence="6 7" id="KW-0472">Membrane</keyword>
<dbReference type="STRING" id="1173022.Cri9333_3595"/>
<dbReference type="RefSeq" id="WP_015204523.1">
    <property type="nucleotide sequence ID" value="NC_019753.1"/>
</dbReference>
<protein>
    <recommendedName>
        <fullName evidence="7">Protease 4</fullName>
        <ecNumber evidence="7">3.4.21.-</ecNumber>
    </recommendedName>
    <alternativeName>
        <fullName evidence="7">Endopeptidase IV</fullName>
    </alternativeName>
    <alternativeName>
        <fullName evidence="7">Protease IV</fullName>
    </alternativeName>
    <alternativeName>
        <fullName evidence="7">Signal peptide peptidase</fullName>
    </alternativeName>
</protein>
<accession>K9W235</accession>
<dbReference type="PIRSF" id="PIRSF001217">
    <property type="entry name" value="Protease_4_SppA"/>
    <property type="match status" value="1"/>
</dbReference>
<dbReference type="OrthoDB" id="9764363at2"/>
<dbReference type="Gene3D" id="3.90.226.10">
    <property type="entry name" value="2-enoyl-CoA Hydratase, Chain A, domain 1"/>
    <property type="match status" value="3"/>
</dbReference>
<evidence type="ECO:0000256" key="9">
    <source>
        <dbReference type="SAM" id="Phobius"/>
    </source>
</evidence>
<evidence type="ECO:0000256" key="1">
    <source>
        <dbReference type="ARBA" id="ARBA00004370"/>
    </source>
</evidence>
<dbReference type="NCBIfam" id="TIGR00705">
    <property type="entry name" value="SppA_67K"/>
    <property type="match status" value="1"/>
</dbReference>
<dbReference type="EC" id="3.4.21.-" evidence="7"/>
<dbReference type="HOGENOM" id="CLU_008856_1_1_3"/>
<dbReference type="PATRIC" id="fig|1173022.3.peg.3867"/>
<proteinExistence type="inferred from homology"/>
<feature type="domain" description="Peptidase S49" evidence="10">
    <location>
        <begin position="134"/>
        <end position="285"/>
    </location>
</feature>
<dbReference type="CDD" id="cd07018">
    <property type="entry name" value="S49_SppA_67K_type"/>
    <property type="match status" value="1"/>
</dbReference>
<dbReference type="GO" id="GO:0005886">
    <property type="term" value="C:plasma membrane"/>
    <property type="evidence" value="ECO:0007669"/>
    <property type="project" value="UniProtKB-SubCell"/>
</dbReference>
<dbReference type="GO" id="GO:0008236">
    <property type="term" value="F:serine-type peptidase activity"/>
    <property type="evidence" value="ECO:0007669"/>
    <property type="project" value="UniProtKB-KW"/>
</dbReference>
<dbReference type="SUPFAM" id="SSF52096">
    <property type="entry name" value="ClpP/crotonase"/>
    <property type="match status" value="2"/>
</dbReference>
<evidence type="ECO:0000256" key="4">
    <source>
        <dbReference type="ARBA" id="ARBA00022801"/>
    </source>
</evidence>
<evidence type="ECO:0000313" key="11">
    <source>
        <dbReference type="EMBL" id="AFZ14418.1"/>
    </source>
</evidence>
<keyword evidence="7" id="KW-0997">Cell inner membrane</keyword>
<dbReference type="CDD" id="cd07023">
    <property type="entry name" value="S49_Sppa_N_C"/>
    <property type="match status" value="1"/>
</dbReference>
<dbReference type="InterPro" id="IPR029045">
    <property type="entry name" value="ClpP/crotonase-like_dom_sf"/>
</dbReference>
<evidence type="ECO:0000256" key="3">
    <source>
        <dbReference type="ARBA" id="ARBA00022670"/>
    </source>
</evidence>
<organism evidence="11 12">
    <name type="scientific">Crinalium epipsammum PCC 9333</name>
    <dbReference type="NCBI Taxonomy" id="1173022"/>
    <lineage>
        <taxon>Bacteria</taxon>
        <taxon>Bacillati</taxon>
        <taxon>Cyanobacteriota</taxon>
        <taxon>Cyanophyceae</taxon>
        <taxon>Gomontiellales</taxon>
        <taxon>Gomontiellaceae</taxon>
        <taxon>Crinalium</taxon>
    </lineage>
</organism>
<dbReference type="AlphaFoldDB" id="K9W235"/>
<feature type="active site" description="Nucleophile" evidence="8">
    <location>
        <position position="399"/>
    </location>
</feature>
<name>K9W235_9CYAN</name>
<reference evidence="11 12" key="1">
    <citation type="submission" date="2012-06" db="EMBL/GenBank/DDBJ databases">
        <title>Finished chromosome of genome of Crinalium epipsammum PCC 9333.</title>
        <authorList>
            <consortium name="US DOE Joint Genome Institute"/>
            <person name="Gugger M."/>
            <person name="Coursin T."/>
            <person name="Rippka R."/>
            <person name="Tandeau De Marsac N."/>
            <person name="Huntemann M."/>
            <person name="Wei C.-L."/>
            <person name="Han J."/>
            <person name="Detter J.C."/>
            <person name="Han C."/>
            <person name="Tapia R."/>
            <person name="Davenport K."/>
            <person name="Daligault H."/>
            <person name="Erkkila T."/>
            <person name="Gu W."/>
            <person name="Munk A.C.C."/>
            <person name="Teshima H."/>
            <person name="Xu Y."/>
            <person name="Chain P."/>
            <person name="Chen A."/>
            <person name="Krypides N."/>
            <person name="Mavromatis K."/>
            <person name="Markowitz V."/>
            <person name="Szeto E."/>
            <person name="Ivanova N."/>
            <person name="Mikhailova N."/>
            <person name="Ovchinnikova G."/>
            <person name="Pagani I."/>
            <person name="Pati A."/>
            <person name="Goodwin L."/>
            <person name="Peters L."/>
            <person name="Pitluck S."/>
            <person name="Woyke T."/>
            <person name="Kerfeld C."/>
        </authorList>
    </citation>
    <scope>NUCLEOTIDE SEQUENCE [LARGE SCALE GENOMIC DNA]</scope>
    <source>
        <strain evidence="11 12">PCC 9333</strain>
    </source>
</reference>
<dbReference type="PANTHER" id="PTHR33209:SF1">
    <property type="entry name" value="PEPTIDASE S49 DOMAIN-CONTAINING PROTEIN"/>
    <property type="match status" value="1"/>
</dbReference>
<evidence type="ECO:0000256" key="2">
    <source>
        <dbReference type="ARBA" id="ARBA00008683"/>
    </source>
</evidence>
<keyword evidence="5" id="KW-0720">Serine protease</keyword>
<evidence type="ECO:0000256" key="7">
    <source>
        <dbReference type="PIRNR" id="PIRNR001217"/>
    </source>
</evidence>
<evidence type="ECO:0000256" key="8">
    <source>
        <dbReference type="PIRSR" id="PIRSR001217-1"/>
    </source>
</evidence>
<dbReference type="NCBIfam" id="TIGR00706">
    <property type="entry name" value="SppA_dom"/>
    <property type="match status" value="1"/>
</dbReference>
<keyword evidence="9" id="KW-1133">Transmembrane helix</keyword>
<feature type="transmembrane region" description="Helical" evidence="9">
    <location>
        <begin position="12"/>
        <end position="37"/>
    </location>
</feature>
<keyword evidence="12" id="KW-1185">Reference proteome</keyword>